<sequence length="63" mass="7327">MGNTTIVVVLQIVNTKLKLKDKINSNLMNENIEFYNNLTLSNDSWNVEYSRYIALQTFNVDND</sequence>
<protein>
    <submittedName>
        <fullName evidence="1">13363_t:CDS:1</fullName>
    </submittedName>
</protein>
<dbReference type="Proteomes" id="UP000789366">
    <property type="component" value="Unassembled WGS sequence"/>
</dbReference>
<name>A0ACA9KVL1_9GLOM</name>
<reference evidence="1" key="1">
    <citation type="submission" date="2021-06" db="EMBL/GenBank/DDBJ databases">
        <authorList>
            <person name="Kallberg Y."/>
            <person name="Tangrot J."/>
            <person name="Rosling A."/>
        </authorList>
    </citation>
    <scope>NUCLEOTIDE SEQUENCE</scope>
    <source>
        <strain evidence="1">28 12/20/2015</strain>
    </source>
</reference>
<evidence type="ECO:0000313" key="1">
    <source>
        <dbReference type="EMBL" id="CAG8493661.1"/>
    </source>
</evidence>
<gene>
    <name evidence="1" type="ORF">SPELUC_LOCUS2674</name>
</gene>
<organism evidence="1 2">
    <name type="scientific">Cetraspora pellucida</name>
    <dbReference type="NCBI Taxonomy" id="1433469"/>
    <lineage>
        <taxon>Eukaryota</taxon>
        <taxon>Fungi</taxon>
        <taxon>Fungi incertae sedis</taxon>
        <taxon>Mucoromycota</taxon>
        <taxon>Glomeromycotina</taxon>
        <taxon>Glomeromycetes</taxon>
        <taxon>Diversisporales</taxon>
        <taxon>Gigasporaceae</taxon>
        <taxon>Cetraspora</taxon>
    </lineage>
</organism>
<accession>A0ACA9KVL1</accession>
<proteinExistence type="predicted"/>
<keyword evidence="2" id="KW-1185">Reference proteome</keyword>
<dbReference type="EMBL" id="CAJVPW010001859">
    <property type="protein sequence ID" value="CAG8493661.1"/>
    <property type="molecule type" value="Genomic_DNA"/>
</dbReference>
<comment type="caution">
    <text evidence="1">The sequence shown here is derived from an EMBL/GenBank/DDBJ whole genome shotgun (WGS) entry which is preliminary data.</text>
</comment>
<evidence type="ECO:0000313" key="2">
    <source>
        <dbReference type="Proteomes" id="UP000789366"/>
    </source>
</evidence>